<proteinExistence type="predicted"/>
<protein>
    <recommendedName>
        <fullName evidence="4">F-BAR domain-containing protein</fullName>
    </recommendedName>
</protein>
<evidence type="ECO:0000256" key="1">
    <source>
        <dbReference type="SAM" id="Coils"/>
    </source>
</evidence>
<name>A0AAE0RSK0_9BIVA</name>
<evidence type="ECO:0000313" key="2">
    <source>
        <dbReference type="EMBL" id="KAK3578846.1"/>
    </source>
</evidence>
<comment type="caution">
    <text evidence="2">The sequence shown here is derived from an EMBL/GenBank/DDBJ whole genome shotgun (WGS) entry which is preliminary data.</text>
</comment>
<dbReference type="SUPFAM" id="SSF103657">
    <property type="entry name" value="BAR/IMD domain-like"/>
    <property type="match status" value="1"/>
</dbReference>
<dbReference type="Proteomes" id="UP001195483">
    <property type="component" value="Unassembled WGS sequence"/>
</dbReference>
<evidence type="ECO:0008006" key="4">
    <source>
        <dbReference type="Google" id="ProtNLM"/>
    </source>
</evidence>
<reference evidence="2" key="2">
    <citation type="journal article" date="2021" name="Genome Biol. Evol.">
        <title>Developing a high-quality reference genome for a parasitic bivalve with doubly uniparental inheritance (Bivalvia: Unionida).</title>
        <authorList>
            <person name="Smith C.H."/>
        </authorList>
    </citation>
    <scope>NUCLEOTIDE SEQUENCE</scope>
    <source>
        <strain evidence="2">CHS0354</strain>
        <tissue evidence="2">Mantle</tissue>
    </source>
</reference>
<gene>
    <name evidence="2" type="ORF">CHS0354_010199</name>
</gene>
<reference evidence="2" key="1">
    <citation type="journal article" date="2021" name="Genome Biol. Evol.">
        <title>A High-Quality Reference Genome for a Parasitic Bivalve with Doubly Uniparental Inheritance (Bivalvia: Unionida).</title>
        <authorList>
            <person name="Smith C.H."/>
        </authorList>
    </citation>
    <scope>NUCLEOTIDE SEQUENCE</scope>
    <source>
        <strain evidence="2">CHS0354</strain>
    </source>
</reference>
<dbReference type="AlphaFoldDB" id="A0AAE0RSK0"/>
<sequence length="467" mass="54101">MSFGFCDLLKQTDADDIKVLLELFPFRSVNMLAKMMEERFKCEEKMAHALQNNSCDWTKKLADISSAGNGEFDHGSIYVAITKALMEPIEDAKIYNIVKNEGLDDDGPVSFLRSWKAHIESSQIQNKTMKLYSTAWEKQQSTQKEIQKAKEYYHLRKYKLEYGLRQLHADPPVLSSRAEAKLQKSMDRYRVKCEDAQKEYKKLLKMAEEGRGKDIADMKKAERKFVRFEKNRLMNTAAGIDKFLDMVEKLDTERSSHINVIQDIIGVLKKMNIEAETRNIETQYLNRCKFPVFEDFDEKNPKQQDQIKTWLKKLKLGIRKRNHHGINREVILSDESDPNLVQALTISDDDSDDVKVITTPSDTEEDDDEESDTDIFYIDDKGRESKMKSKPQLMTTDVRAVRKHEKLNSRTGINVQAVQKEDCFGLPNAIESYSEIEMWAIPTRNRIIELDKVYQDTSPLPHKVGCT</sequence>
<dbReference type="InterPro" id="IPR027267">
    <property type="entry name" value="AH/BAR_dom_sf"/>
</dbReference>
<reference evidence="2" key="3">
    <citation type="submission" date="2023-05" db="EMBL/GenBank/DDBJ databases">
        <authorList>
            <person name="Smith C.H."/>
        </authorList>
    </citation>
    <scope>NUCLEOTIDE SEQUENCE</scope>
    <source>
        <strain evidence="2">CHS0354</strain>
        <tissue evidence="2">Mantle</tissue>
    </source>
</reference>
<accession>A0AAE0RSK0</accession>
<evidence type="ECO:0000313" key="3">
    <source>
        <dbReference type="Proteomes" id="UP001195483"/>
    </source>
</evidence>
<dbReference type="Gene3D" id="1.20.1270.60">
    <property type="entry name" value="Arfaptin homology (AH) domain/BAR domain"/>
    <property type="match status" value="1"/>
</dbReference>
<keyword evidence="1" id="KW-0175">Coiled coil</keyword>
<keyword evidence="3" id="KW-1185">Reference proteome</keyword>
<dbReference type="EMBL" id="JAEAOA010000640">
    <property type="protein sequence ID" value="KAK3578846.1"/>
    <property type="molecule type" value="Genomic_DNA"/>
</dbReference>
<feature type="coiled-coil region" evidence="1">
    <location>
        <begin position="179"/>
        <end position="213"/>
    </location>
</feature>
<organism evidence="2 3">
    <name type="scientific">Potamilus streckersoni</name>
    <dbReference type="NCBI Taxonomy" id="2493646"/>
    <lineage>
        <taxon>Eukaryota</taxon>
        <taxon>Metazoa</taxon>
        <taxon>Spiralia</taxon>
        <taxon>Lophotrochozoa</taxon>
        <taxon>Mollusca</taxon>
        <taxon>Bivalvia</taxon>
        <taxon>Autobranchia</taxon>
        <taxon>Heteroconchia</taxon>
        <taxon>Palaeoheterodonta</taxon>
        <taxon>Unionida</taxon>
        <taxon>Unionoidea</taxon>
        <taxon>Unionidae</taxon>
        <taxon>Ambleminae</taxon>
        <taxon>Lampsilini</taxon>
        <taxon>Potamilus</taxon>
    </lineage>
</organism>